<dbReference type="Proteomes" id="UP001605036">
    <property type="component" value="Unassembled WGS sequence"/>
</dbReference>
<gene>
    <name evidence="1" type="ORF">R1flu_026573</name>
</gene>
<proteinExistence type="predicted"/>
<name>A0ABD1XGB0_9MARC</name>
<protein>
    <submittedName>
        <fullName evidence="1">Uncharacterized protein</fullName>
    </submittedName>
</protein>
<dbReference type="EMBL" id="JBHFFA010000008">
    <property type="protein sequence ID" value="KAL2608000.1"/>
    <property type="molecule type" value="Genomic_DNA"/>
</dbReference>
<comment type="caution">
    <text evidence="1">The sequence shown here is derived from an EMBL/GenBank/DDBJ whole genome shotgun (WGS) entry which is preliminary data.</text>
</comment>
<reference evidence="1 2" key="1">
    <citation type="submission" date="2024-09" db="EMBL/GenBank/DDBJ databases">
        <title>Chromosome-scale assembly of Riccia fluitans.</title>
        <authorList>
            <person name="Paukszto L."/>
            <person name="Sawicki J."/>
            <person name="Karawczyk K."/>
            <person name="Piernik-Szablinska J."/>
            <person name="Szczecinska M."/>
            <person name="Mazdziarz M."/>
        </authorList>
    </citation>
    <scope>NUCLEOTIDE SEQUENCE [LARGE SCALE GENOMIC DNA]</scope>
    <source>
        <strain evidence="1">Rf_01</strain>
        <tissue evidence="1">Aerial parts of the thallus</tissue>
    </source>
</reference>
<accession>A0ABD1XGB0</accession>
<keyword evidence="2" id="KW-1185">Reference proteome</keyword>
<evidence type="ECO:0000313" key="2">
    <source>
        <dbReference type="Proteomes" id="UP001605036"/>
    </source>
</evidence>
<sequence length="98" mass="10698">MLREVPWARGQQIANWQQGLLCIPRVGAGPVLIIEVRPIDLLVLQFGEETMRSAKRPEVDGALSVAEAAGSRSVYSSRAGKVFPLLGRKPTGDCLDFH</sequence>
<evidence type="ECO:0000313" key="1">
    <source>
        <dbReference type="EMBL" id="KAL2608000.1"/>
    </source>
</evidence>
<dbReference type="AlphaFoldDB" id="A0ABD1XGB0"/>
<organism evidence="1 2">
    <name type="scientific">Riccia fluitans</name>
    <dbReference type="NCBI Taxonomy" id="41844"/>
    <lineage>
        <taxon>Eukaryota</taxon>
        <taxon>Viridiplantae</taxon>
        <taxon>Streptophyta</taxon>
        <taxon>Embryophyta</taxon>
        <taxon>Marchantiophyta</taxon>
        <taxon>Marchantiopsida</taxon>
        <taxon>Marchantiidae</taxon>
        <taxon>Marchantiales</taxon>
        <taxon>Ricciaceae</taxon>
        <taxon>Riccia</taxon>
    </lineage>
</organism>